<dbReference type="SUPFAM" id="SSF52096">
    <property type="entry name" value="ClpP/crotonase"/>
    <property type="match status" value="1"/>
</dbReference>
<reference evidence="1 2" key="1">
    <citation type="journal article" date="2013" name="Nature">
        <title>Anaerobic oxidation of methane coupled to nitrate reduction in a novel archaeal lineage.</title>
        <authorList>
            <person name="Haroon M.F."/>
            <person name="Hu S."/>
            <person name="Shi Y."/>
            <person name="Imelfort M."/>
            <person name="Keller J."/>
            <person name="Hugenholtz P."/>
            <person name="Yuan Z."/>
            <person name="Tyson G.W."/>
        </authorList>
    </citation>
    <scope>NUCLEOTIDE SEQUENCE [LARGE SCALE GENOMIC DNA]</scope>
    <source>
        <strain evidence="1 2">ANME-2d</strain>
    </source>
</reference>
<keyword evidence="1" id="KW-0645">Protease</keyword>
<dbReference type="Gene3D" id="3.90.226.10">
    <property type="entry name" value="2-enoyl-CoA Hydratase, Chain A, domain 1"/>
    <property type="match status" value="1"/>
</dbReference>
<dbReference type="Proteomes" id="UP000027153">
    <property type="component" value="Unassembled WGS sequence"/>
</dbReference>
<dbReference type="Pfam" id="PF01972">
    <property type="entry name" value="SDH_protease"/>
    <property type="match status" value="1"/>
</dbReference>
<protein>
    <submittedName>
        <fullName evidence="1">ClpP class periplasmic serine protease</fullName>
    </submittedName>
</protein>
<dbReference type="AlphaFoldDB" id="A0A062VAS4"/>
<organism evidence="1 2">
    <name type="scientific">Candidatus Methanoperedens nitratireducens</name>
    <dbReference type="NCBI Taxonomy" id="1392998"/>
    <lineage>
        <taxon>Archaea</taxon>
        <taxon>Methanobacteriati</taxon>
        <taxon>Methanobacteriota</taxon>
        <taxon>Stenosarchaea group</taxon>
        <taxon>Methanomicrobia</taxon>
        <taxon>Methanosarcinales</taxon>
        <taxon>ANME-2 cluster</taxon>
        <taxon>Candidatus Methanoperedentaceae</taxon>
        <taxon>Candidatus Methanoperedens</taxon>
    </lineage>
</organism>
<evidence type="ECO:0000313" key="2">
    <source>
        <dbReference type="Proteomes" id="UP000027153"/>
    </source>
</evidence>
<dbReference type="InterPro" id="IPR002825">
    <property type="entry name" value="Pept_S49_ser-pept_pro"/>
</dbReference>
<proteinExistence type="predicted"/>
<dbReference type="GO" id="GO:0008233">
    <property type="term" value="F:peptidase activity"/>
    <property type="evidence" value="ECO:0007669"/>
    <property type="project" value="UniProtKB-KW"/>
</dbReference>
<accession>A0A062VAS4</accession>
<sequence length="339" mass="38296">MTRQERLQIIKEIEEERGSKIISYIAGDRRGLETRIASDIFPLFFKHLSQIGHQDSIDLFLYSTGGITIAGYGLVNLIREFCDKLTVFVPFKAYSCATLIALGANEIIMTKMGQLGPIDPSVNHPLSPTVPIPGQPGAVMNVPINVEDVVGYMDLGKTQADFKNEDSRVKAFEQLSSRVNPIVLGAVYRAREQIAFLAKTLLSYHMSDEDKIDFIVNTLTKERFSHDYLIGRKEAKDVFKLNVIDVSESLDKNTVKLYDKYNELLSLDTPYSPEVFLRTVETQTGNFNRGIIESIDLTHVYRTTKEVRRMQINQPGIPMPVVAFQERVLSDGWLIDNTI</sequence>
<name>A0A062VAS4_9EURY</name>
<dbReference type="RefSeq" id="WP_048089106.1">
    <property type="nucleotide sequence ID" value="NZ_JMIY01000001.1"/>
</dbReference>
<dbReference type="EMBL" id="JMIY01000001">
    <property type="protein sequence ID" value="KCZ73623.1"/>
    <property type="molecule type" value="Genomic_DNA"/>
</dbReference>
<comment type="caution">
    <text evidence="1">The sequence shown here is derived from an EMBL/GenBank/DDBJ whole genome shotgun (WGS) entry which is preliminary data.</text>
</comment>
<dbReference type="GO" id="GO:0006508">
    <property type="term" value="P:proteolysis"/>
    <property type="evidence" value="ECO:0007669"/>
    <property type="project" value="UniProtKB-KW"/>
</dbReference>
<keyword evidence="1" id="KW-0378">Hydrolase</keyword>
<keyword evidence="2" id="KW-1185">Reference proteome</keyword>
<gene>
    <name evidence="1" type="ORF">ANME2D_00694</name>
</gene>
<dbReference type="PANTHER" id="PTHR35984:SF1">
    <property type="entry name" value="PERIPLASMIC SERINE PROTEASE"/>
    <property type="match status" value="1"/>
</dbReference>
<dbReference type="GO" id="GO:0016020">
    <property type="term" value="C:membrane"/>
    <property type="evidence" value="ECO:0007669"/>
    <property type="project" value="InterPro"/>
</dbReference>
<dbReference type="PANTHER" id="PTHR35984">
    <property type="entry name" value="PERIPLASMIC SERINE PROTEASE"/>
    <property type="match status" value="1"/>
</dbReference>
<dbReference type="OrthoDB" id="110683at2157"/>
<evidence type="ECO:0000313" key="1">
    <source>
        <dbReference type="EMBL" id="KCZ73623.1"/>
    </source>
</evidence>
<dbReference type="InterPro" id="IPR029045">
    <property type="entry name" value="ClpP/crotonase-like_dom_sf"/>
</dbReference>